<proteinExistence type="predicted"/>
<protein>
    <submittedName>
        <fullName evidence="1">Uncharacterized protein</fullName>
    </submittedName>
</protein>
<dbReference type="EMBL" id="JARBWL010000001">
    <property type="protein sequence ID" value="MDI2590325.1"/>
    <property type="molecule type" value="Genomic_DNA"/>
</dbReference>
<sequence length="100" mass="11608">MDHFIITYRIKHDDSYRTRYDAFIRRIKALSPDAFWNETSSFYALQSGEDAQEICRALCKDTDFDCTRDSVVVLNTTRRNMATSGAIQDMTRLKACIGFH</sequence>
<keyword evidence="2" id="KW-1185">Reference proteome</keyword>
<evidence type="ECO:0000313" key="1">
    <source>
        <dbReference type="EMBL" id="MDI2590325.1"/>
    </source>
</evidence>
<accession>A0ABT6QHR2</accession>
<evidence type="ECO:0000313" key="2">
    <source>
        <dbReference type="Proteomes" id="UP001159100"/>
    </source>
</evidence>
<name>A0ABT6QHR2_9PSED</name>
<reference evidence="1 2" key="1">
    <citation type="submission" date="2023-02" db="EMBL/GenBank/DDBJ databases">
        <title>Pseudomonas chrutzelriedensis sp. nov., a potently antifungal strain isolated from moss.</title>
        <authorList>
            <person name="Schnyder A."/>
            <person name="Kalawong R."/>
            <person name="Eberl L."/>
            <person name="Agnoli K."/>
        </authorList>
    </citation>
    <scope>NUCLEOTIDE SEQUENCE [LARGE SCALE GENOMIC DNA]</scope>
    <source>
        <strain evidence="1 2">681</strain>
    </source>
</reference>
<dbReference type="RefSeq" id="WP_259502914.1">
    <property type="nucleotide sequence ID" value="NZ_JARBWL010000001.1"/>
</dbReference>
<organism evidence="1 2">
    <name type="scientific">Pseudomonas fungipugnans</name>
    <dbReference type="NCBI Taxonomy" id="3024217"/>
    <lineage>
        <taxon>Bacteria</taxon>
        <taxon>Pseudomonadati</taxon>
        <taxon>Pseudomonadota</taxon>
        <taxon>Gammaproteobacteria</taxon>
        <taxon>Pseudomonadales</taxon>
        <taxon>Pseudomonadaceae</taxon>
        <taxon>Pseudomonas</taxon>
    </lineage>
</organism>
<gene>
    <name evidence="1" type="ORF">POF45_02605</name>
</gene>
<comment type="caution">
    <text evidence="1">The sequence shown here is derived from an EMBL/GenBank/DDBJ whole genome shotgun (WGS) entry which is preliminary data.</text>
</comment>
<dbReference type="Proteomes" id="UP001159100">
    <property type="component" value="Unassembled WGS sequence"/>
</dbReference>